<dbReference type="InterPro" id="IPR048950">
    <property type="entry name" value="Ppx_GppA_C"/>
</dbReference>
<gene>
    <name evidence="3" type="ORF">OMAG_000558</name>
</gene>
<accession>A0A0F0CQI1</accession>
<dbReference type="Gene3D" id="1.10.3210.10">
    <property type="entry name" value="Hypothetical protein af1432"/>
    <property type="match status" value="1"/>
</dbReference>
<dbReference type="PANTHER" id="PTHR30005:SF0">
    <property type="entry name" value="RETROGRADE REGULATION PROTEIN 2"/>
    <property type="match status" value="1"/>
</dbReference>
<evidence type="ECO:0000259" key="1">
    <source>
        <dbReference type="Pfam" id="PF02541"/>
    </source>
</evidence>
<dbReference type="Proteomes" id="UP000033428">
    <property type="component" value="Unassembled WGS sequence"/>
</dbReference>
<dbReference type="EMBL" id="JYNY01000114">
    <property type="protein sequence ID" value="KJJ85603.1"/>
    <property type="molecule type" value="Genomic_DNA"/>
</dbReference>
<evidence type="ECO:0000313" key="3">
    <source>
        <dbReference type="EMBL" id="KJJ85603.1"/>
    </source>
</evidence>
<comment type="caution">
    <text evidence="3">The sequence shown here is derived from an EMBL/GenBank/DDBJ whole genome shotgun (WGS) entry which is preliminary data.</text>
</comment>
<dbReference type="SUPFAM" id="SSF53067">
    <property type="entry name" value="Actin-like ATPase domain"/>
    <property type="match status" value="2"/>
</dbReference>
<protein>
    <submittedName>
        <fullName evidence="3">Exopolyphosphatase</fullName>
    </submittedName>
</protein>
<evidence type="ECO:0000313" key="4">
    <source>
        <dbReference type="Proteomes" id="UP000033428"/>
    </source>
</evidence>
<dbReference type="InterPro" id="IPR050273">
    <property type="entry name" value="GppA/Ppx_hydrolase"/>
</dbReference>
<sequence>MKEQEITRAGVIDIGTHSIKLFIAEKDGDDIKKIESLKNVAPLGNDTFFKERITQETMNKTIAILEKYSNKLKEYAITDIKIIATTAVREATNKDIFIDTVYRRTGFNIEVLTVGDVSYYIDAYLSQKLKDKYPIHTKNLIIAELGSGSLDVSVMSQGLSLLNIGMPLGTLRIKQLMGKLGGSMRDTFDAVEENVDNEFSYLKREIPAINIDDVVLIDETYSSYLQKILSKNTSDSFFKLSAAETQNLIEKIMNTNIEDLAREYKIPIENVDMFPPYAIILNAFTKSTEGKNIYILEVPLAEAVLADMLLNVKISQKYNKTNQLISIANSICKKFNADIKHARQVAFLSEIFFNNFKEVLGLKNEDLLYLLLASYLHDIGMFVYTRSHHKHSEYIILNLNLFRLNNEEIKIIACCARYHRKNTPAESHFIYNSLPKDKQMLIQKLSSILRLANALDSSHKQKVKKLEIKFNRNQNITLTVTVPGNFLLEKTDFEEKKILLEDISGNKLNLKIQYEA</sequence>
<reference evidence="3 4" key="1">
    <citation type="submission" date="2015-02" db="EMBL/GenBank/DDBJ databases">
        <title>Single-cell genomics of uncultivated deep-branching MTB reveals a conserved set of magnetosome genes.</title>
        <authorList>
            <person name="Kolinko S."/>
            <person name="Richter M."/>
            <person name="Glockner F.O."/>
            <person name="Brachmann A."/>
            <person name="Schuler D."/>
        </authorList>
    </citation>
    <scope>NUCLEOTIDE SEQUENCE [LARGE SCALE GENOMIC DNA]</scope>
    <source>
        <strain evidence="3">SKK-01</strain>
    </source>
</reference>
<dbReference type="SUPFAM" id="SSF109604">
    <property type="entry name" value="HD-domain/PDEase-like"/>
    <property type="match status" value="1"/>
</dbReference>
<dbReference type="PANTHER" id="PTHR30005">
    <property type="entry name" value="EXOPOLYPHOSPHATASE"/>
    <property type="match status" value="1"/>
</dbReference>
<feature type="domain" description="Ppx/GppA phosphatase C-terminal" evidence="2">
    <location>
        <begin position="328"/>
        <end position="489"/>
    </location>
</feature>
<dbReference type="GO" id="GO:0016462">
    <property type="term" value="F:pyrophosphatase activity"/>
    <property type="evidence" value="ECO:0007669"/>
    <property type="project" value="TreeGrafter"/>
</dbReference>
<dbReference type="AlphaFoldDB" id="A0A0F0CQI1"/>
<keyword evidence="4" id="KW-1185">Reference proteome</keyword>
<dbReference type="InterPro" id="IPR003695">
    <property type="entry name" value="Ppx_GppA_N"/>
</dbReference>
<evidence type="ECO:0000259" key="2">
    <source>
        <dbReference type="Pfam" id="PF21447"/>
    </source>
</evidence>
<name>A0A0F0CQI1_9BACT</name>
<dbReference type="Gene3D" id="3.30.420.40">
    <property type="match status" value="1"/>
</dbReference>
<dbReference type="Pfam" id="PF02541">
    <property type="entry name" value="Ppx-GppA"/>
    <property type="match status" value="1"/>
</dbReference>
<dbReference type="InterPro" id="IPR043129">
    <property type="entry name" value="ATPase_NBD"/>
</dbReference>
<proteinExistence type="predicted"/>
<dbReference type="CDD" id="cd24006">
    <property type="entry name" value="ASKHA_NBD_PPX_GppA"/>
    <property type="match status" value="1"/>
</dbReference>
<organism evidence="3 4">
    <name type="scientific">Candidatus Omnitrophus magneticus</name>
    <dbReference type="NCBI Taxonomy" id="1609969"/>
    <lineage>
        <taxon>Bacteria</taxon>
        <taxon>Pseudomonadati</taxon>
        <taxon>Candidatus Omnitrophota</taxon>
        <taxon>Candidatus Omnitrophus</taxon>
    </lineage>
</organism>
<dbReference type="Pfam" id="PF21447">
    <property type="entry name" value="Ppx-GppA_III"/>
    <property type="match status" value="1"/>
</dbReference>
<feature type="domain" description="Ppx/GppA phosphatase N-terminal" evidence="1">
    <location>
        <begin position="23"/>
        <end position="311"/>
    </location>
</feature>
<dbReference type="Gene3D" id="3.30.420.150">
    <property type="entry name" value="Exopolyphosphatase. Domain 2"/>
    <property type="match status" value="1"/>
</dbReference>